<gene>
    <name evidence="1" type="ORF">E5S67_04112</name>
</gene>
<dbReference type="EMBL" id="SRRZ01000082">
    <property type="protein sequence ID" value="NQE36348.1"/>
    <property type="molecule type" value="Genomic_DNA"/>
</dbReference>
<evidence type="ECO:0000313" key="2">
    <source>
        <dbReference type="Proteomes" id="UP000702425"/>
    </source>
</evidence>
<comment type="caution">
    <text evidence="1">The sequence shown here is derived from an EMBL/GenBank/DDBJ whole genome shotgun (WGS) entry which is preliminary data.</text>
</comment>
<protein>
    <submittedName>
        <fullName evidence="1">Uncharacterized protein</fullName>
    </submittedName>
</protein>
<keyword evidence="2" id="KW-1185">Reference proteome</keyword>
<evidence type="ECO:0000313" key="1">
    <source>
        <dbReference type="EMBL" id="NQE36348.1"/>
    </source>
</evidence>
<reference evidence="1 2" key="1">
    <citation type="journal article" date="2020" name="Sci. Rep.">
        <title>A novel cyanobacterial geosmin producer, revising GeoA distribution and dispersion patterns in Bacteria.</title>
        <authorList>
            <person name="Churro C."/>
            <person name="Semedo-Aguiar A.P."/>
            <person name="Silva A.D."/>
            <person name="Pereira-Leal J.B."/>
            <person name="Leite R.B."/>
        </authorList>
    </citation>
    <scope>NUCLEOTIDE SEQUENCE [LARGE SCALE GENOMIC DNA]</scope>
    <source>
        <strain evidence="1 2">IPMA8</strain>
    </source>
</reference>
<proteinExistence type="predicted"/>
<accession>A0ABX2D2F2</accession>
<dbReference type="Proteomes" id="UP000702425">
    <property type="component" value="Unassembled WGS sequence"/>
</dbReference>
<name>A0ABX2D2F2_9CYAN</name>
<sequence>MELGRIELPSKAGIYLPIVHRFIPSNPQGGNHLYPKWGDFLVIAFLASRLETFS</sequence>
<organism evidence="1 2">
    <name type="scientific">Microcoleus asticus IPMA8</name>
    <dbReference type="NCBI Taxonomy" id="2563858"/>
    <lineage>
        <taxon>Bacteria</taxon>
        <taxon>Bacillati</taxon>
        <taxon>Cyanobacteriota</taxon>
        <taxon>Cyanophyceae</taxon>
        <taxon>Oscillatoriophycideae</taxon>
        <taxon>Oscillatoriales</taxon>
        <taxon>Microcoleaceae</taxon>
        <taxon>Microcoleus</taxon>
        <taxon>Microcoleus asticus</taxon>
    </lineage>
</organism>